<feature type="transmembrane region" description="Helical" evidence="6">
    <location>
        <begin position="141"/>
        <end position="163"/>
    </location>
</feature>
<proteinExistence type="predicted"/>
<sequence length="440" mass="47378">METIHERAIVRKVFMRLIPLLMGLYIISYIDRVNVGFAALTMNKDIGLSASVFGWGAGIFFIGYCLFEVPSNLMMVKVGARRWIARILFTWGILASAMAFVQGPGSFLVMRFLLGVAEAGFFPAVVLYLTFWFPARYRARIIATFSLAIPLALAIGAPLSTLIMEMDGIWGFKGWQWLFFLEGMPGVLLTLVVLKVLPDTPQSAKWLTAEERQWLAEELEKDVKASPAAGRNGAHLSVMQVFKHPAVLVLCFIYFCATATNLGVSLFLPQIVKQQGFSNMQTGLISAVPYIFGCIGMMGIGYLSDRHNERKGYVIAAMLIAATGLGLAGWFGNTVAAIAALCIATIGILGIKGPFWPLPSVYLTGASAAAGIAFINSLGNLGGFVGPSIVGMARELTGNFESGLYALSGLAVAAALVALVGVRSTARHRLLTESSQVATR</sequence>
<comment type="caution">
    <text evidence="8">The sequence shown here is derived from an EMBL/GenBank/DDBJ whole genome shotgun (WGS) entry which is preliminary data.</text>
</comment>
<evidence type="ECO:0000259" key="7">
    <source>
        <dbReference type="PROSITE" id="PS50850"/>
    </source>
</evidence>
<accession>A0AAW8E9Q9</accession>
<feature type="transmembrane region" description="Helical" evidence="6">
    <location>
        <begin position="337"/>
        <end position="355"/>
    </location>
</feature>
<gene>
    <name evidence="8" type="ORF">J2W39_000139</name>
</gene>
<dbReference type="InterPro" id="IPR020846">
    <property type="entry name" value="MFS_dom"/>
</dbReference>
<organism evidence="8 9">
    <name type="scientific">Variovorax paradoxus</name>
    <dbReference type="NCBI Taxonomy" id="34073"/>
    <lineage>
        <taxon>Bacteria</taxon>
        <taxon>Pseudomonadati</taxon>
        <taxon>Pseudomonadota</taxon>
        <taxon>Betaproteobacteria</taxon>
        <taxon>Burkholderiales</taxon>
        <taxon>Comamonadaceae</taxon>
        <taxon>Variovorax</taxon>
    </lineage>
</organism>
<dbReference type="CDD" id="cd17319">
    <property type="entry name" value="MFS_ExuT_GudP_like"/>
    <property type="match status" value="1"/>
</dbReference>
<evidence type="ECO:0000256" key="6">
    <source>
        <dbReference type="SAM" id="Phobius"/>
    </source>
</evidence>
<dbReference type="GO" id="GO:0016020">
    <property type="term" value="C:membrane"/>
    <property type="evidence" value="ECO:0007669"/>
    <property type="project" value="UniProtKB-SubCell"/>
</dbReference>
<dbReference type="PANTHER" id="PTHR43791:SF36">
    <property type="entry name" value="TRANSPORTER, PUTATIVE (AFU_ORTHOLOGUE AFUA_6G08340)-RELATED"/>
    <property type="match status" value="1"/>
</dbReference>
<feature type="transmembrane region" description="Helical" evidence="6">
    <location>
        <begin position="175"/>
        <end position="197"/>
    </location>
</feature>
<dbReference type="InterPro" id="IPR011701">
    <property type="entry name" value="MFS"/>
</dbReference>
<evidence type="ECO:0000256" key="4">
    <source>
        <dbReference type="ARBA" id="ARBA00022989"/>
    </source>
</evidence>
<feature type="transmembrane region" description="Helical" evidence="6">
    <location>
        <begin position="83"/>
        <end position="101"/>
    </location>
</feature>
<dbReference type="Pfam" id="PF07690">
    <property type="entry name" value="MFS_1"/>
    <property type="match status" value="1"/>
</dbReference>
<dbReference type="Gene3D" id="1.20.1250.20">
    <property type="entry name" value="MFS general substrate transporter like domains"/>
    <property type="match status" value="2"/>
</dbReference>
<dbReference type="PANTHER" id="PTHR43791">
    <property type="entry name" value="PERMEASE-RELATED"/>
    <property type="match status" value="1"/>
</dbReference>
<evidence type="ECO:0000256" key="5">
    <source>
        <dbReference type="ARBA" id="ARBA00023136"/>
    </source>
</evidence>
<reference evidence="8" key="1">
    <citation type="submission" date="2023-07" db="EMBL/GenBank/DDBJ databases">
        <title>Sorghum-associated microbial communities from plants grown in Nebraska, USA.</title>
        <authorList>
            <person name="Schachtman D."/>
        </authorList>
    </citation>
    <scope>NUCLEOTIDE SEQUENCE</scope>
    <source>
        <strain evidence="8">DS3315</strain>
    </source>
</reference>
<evidence type="ECO:0000256" key="2">
    <source>
        <dbReference type="ARBA" id="ARBA00022448"/>
    </source>
</evidence>
<feature type="transmembrane region" description="Helical" evidence="6">
    <location>
        <begin position="280"/>
        <end position="300"/>
    </location>
</feature>
<dbReference type="SUPFAM" id="SSF103473">
    <property type="entry name" value="MFS general substrate transporter"/>
    <property type="match status" value="1"/>
</dbReference>
<dbReference type="Proteomes" id="UP001224845">
    <property type="component" value="Unassembled WGS sequence"/>
</dbReference>
<feature type="transmembrane region" description="Helical" evidence="6">
    <location>
        <begin position="404"/>
        <end position="422"/>
    </location>
</feature>
<dbReference type="PROSITE" id="PS50850">
    <property type="entry name" value="MFS"/>
    <property type="match status" value="1"/>
</dbReference>
<evidence type="ECO:0000256" key="1">
    <source>
        <dbReference type="ARBA" id="ARBA00004141"/>
    </source>
</evidence>
<evidence type="ECO:0000256" key="3">
    <source>
        <dbReference type="ARBA" id="ARBA00022692"/>
    </source>
</evidence>
<feature type="domain" description="Major facilitator superfamily (MFS) profile" evidence="7">
    <location>
        <begin position="17"/>
        <end position="426"/>
    </location>
</feature>
<dbReference type="AlphaFoldDB" id="A0AAW8E9Q9"/>
<dbReference type="EMBL" id="JAUSRV010000001">
    <property type="protein sequence ID" value="MDP9968916.1"/>
    <property type="molecule type" value="Genomic_DNA"/>
</dbReference>
<evidence type="ECO:0000313" key="8">
    <source>
        <dbReference type="EMBL" id="MDP9968916.1"/>
    </source>
</evidence>
<feature type="transmembrane region" description="Helical" evidence="6">
    <location>
        <begin position="13"/>
        <end position="30"/>
    </location>
</feature>
<feature type="transmembrane region" description="Helical" evidence="6">
    <location>
        <begin position="246"/>
        <end position="268"/>
    </location>
</feature>
<dbReference type="InterPro" id="IPR036259">
    <property type="entry name" value="MFS_trans_sf"/>
</dbReference>
<keyword evidence="3 6" id="KW-0812">Transmembrane</keyword>
<keyword evidence="5 6" id="KW-0472">Membrane</keyword>
<feature type="transmembrane region" description="Helical" evidence="6">
    <location>
        <begin position="107"/>
        <end position="129"/>
    </location>
</feature>
<dbReference type="GO" id="GO:0022857">
    <property type="term" value="F:transmembrane transporter activity"/>
    <property type="evidence" value="ECO:0007669"/>
    <property type="project" value="InterPro"/>
</dbReference>
<dbReference type="FunFam" id="1.20.1250.20:FF:000018">
    <property type="entry name" value="MFS transporter permease"/>
    <property type="match status" value="1"/>
</dbReference>
<keyword evidence="2" id="KW-0813">Transport</keyword>
<feature type="transmembrane region" description="Helical" evidence="6">
    <location>
        <begin position="50"/>
        <end position="71"/>
    </location>
</feature>
<feature type="transmembrane region" description="Helical" evidence="6">
    <location>
        <begin position="312"/>
        <end position="331"/>
    </location>
</feature>
<protein>
    <submittedName>
        <fullName evidence="8">ACS family tartrate transporter-like MFS transporter</fullName>
    </submittedName>
</protein>
<name>A0AAW8E9Q9_VARPD</name>
<dbReference type="RefSeq" id="WP_307591542.1">
    <property type="nucleotide sequence ID" value="NZ_JAUSRV010000001.1"/>
</dbReference>
<keyword evidence="4 6" id="KW-1133">Transmembrane helix</keyword>
<feature type="transmembrane region" description="Helical" evidence="6">
    <location>
        <begin position="362"/>
        <end position="384"/>
    </location>
</feature>
<comment type="subcellular location">
    <subcellularLocation>
        <location evidence="1">Membrane</location>
        <topology evidence="1">Multi-pass membrane protein</topology>
    </subcellularLocation>
</comment>
<evidence type="ECO:0000313" key="9">
    <source>
        <dbReference type="Proteomes" id="UP001224845"/>
    </source>
</evidence>